<dbReference type="AlphaFoldDB" id="A0A1L9QK55"/>
<sequence length="60" mass="6933">MKLLIVLGLIGYAIGVWKFWKGYSRTNFTPGLMNKVLLSLGWPVLVFNGSYRRNFRKALK</sequence>
<evidence type="ECO:0000313" key="2">
    <source>
        <dbReference type="EMBL" id="OJJ15951.1"/>
    </source>
</evidence>
<name>A0A1L9QK55_9CYAN</name>
<keyword evidence="1" id="KW-1133">Transmembrane helix</keyword>
<keyword evidence="3" id="KW-1185">Reference proteome</keyword>
<protein>
    <submittedName>
        <fullName evidence="2">Uncharacterized protein</fullName>
    </submittedName>
</protein>
<accession>A0A1L9QK55</accession>
<proteinExistence type="predicted"/>
<organism evidence="2 3">
    <name type="scientific">Roseofilum reptotaenium AO1-A</name>
    <dbReference type="NCBI Taxonomy" id="1925591"/>
    <lineage>
        <taxon>Bacteria</taxon>
        <taxon>Bacillati</taxon>
        <taxon>Cyanobacteriota</taxon>
        <taxon>Cyanophyceae</taxon>
        <taxon>Desertifilales</taxon>
        <taxon>Desertifilaceae</taxon>
        <taxon>Roseofilum</taxon>
    </lineage>
</organism>
<keyword evidence="1" id="KW-0472">Membrane</keyword>
<dbReference type="STRING" id="1925591.BI308_23935"/>
<evidence type="ECO:0000313" key="3">
    <source>
        <dbReference type="Proteomes" id="UP000183940"/>
    </source>
</evidence>
<feature type="transmembrane region" description="Helical" evidence="1">
    <location>
        <begin position="31"/>
        <end position="51"/>
    </location>
</feature>
<dbReference type="Proteomes" id="UP000183940">
    <property type="component" value="Unassembled WGS sequence"/>
</dbReference>
<gene>
    <name evidence="2" type="ORF">BI308_23935</name>
</gene>
<reference evidence="2" key="1">
    <citation type="submission" date="2016-10" db="EMBL/GenBank/DDBJ databases">
        <title>CRISPR-Cas defence system in Roseofilum reptotaenium: evidence of a bacteriophage-cyanobacterium arms race in the coral black band disease.</title>
        <authorList>
            <person name="Buerger P."/>
            <person name="Wood-Charlson E.M."/>
            <person name="Weynberg K.D."/>
            <person name="Willis B."/>
            <person name="Van Oppen M.J."/>
        </authorList>
    </citation>
    <scope>NUCLEOTIDE SEQUENCE [LARGE SCALE GENOMIC DNA]</scope>
    <source>
        <strain evidence="2">AO1-A</strain>
    </source>
</reference>
<keyword evidence="1" id="KW-0812">Transmembrane</keyword>
<comment type="caution">
    <text evidence="2">The sequence shown here is derived from an EMBL/GenBank/DDBJ whole genome shotgun (WGS) entry which is preliminary data.</text>
</comment>
<dbReference type="EMBL" id="MLAW01000067">
    <property type="protein sequence ID" value="OJJ15951.1"/>
    <property type="molecule type" value="Genomic_DNA"/>
</dbReference>
<evidence type="ECO:0000256" key="1">
    <source>
        <dbReference type="SAM" id="Phobius"/>
    </source>
</evidence>